<proteinExistence type="predicted"/>
<dbReference type="SUPFAM" id="SSF53850">
    <property type="entry name" value="Periplasmic binding protein-like II"/>
    <property type="match status" value="1"/>
</dbReference>
<evidence type="ECO:0000313" key="3">
    <source>
        <dbReference type="EMBL" id="MDW5595018.1"/>
    </source>
</evidence>
<dbReference type="Gene3D" id="3.10.105.10">
    <property type="entry name" value="Dipeptide-binding Protein, Domain 3"/>
    <property type="match status" value="1"/>
</dbReference>
<dbReference type="PANTHER" id="PTHR30290">
    <property type="entry name" value="PERIPLASMIC BINDING COMPONENT OF ABC TRANSPORTER"/>
    <property type="match status" value="1"/>
</dbReference>
<evidence type="ECO:0000313" key="4">
    <source>
        <dbReference type="Proteomes" id="UP001284601"/>
    </source>
</evidence>
<dbReference type="InterPro" id="IPR000914">
    <property type="entry name" value="SBP_5_dom"/>
</dbReference>
<dbReference type="Pfam" id="PF00496">
    <property type="entry name" value="SBP_bac_5"/>
    <property type="match status" value="1"/>
</dbReference>
<keyword evidence="4" id="KW-1185">Reference proteome</keyword>
<name>A0ABU4HNY9_9ACTN</name>
<sequence length="575" mass="61367">MPDFLLARRRGHTALIAALLAVGVSACGGSSGGGGTVNGAGGGDNASSTSDTSASSAARGGTLVVGAEQEPDCADWIAVCAGNIWGSYMMQTTTLPTAFDTREVDGSWTLVPSEVLAGEPEVVVRGGKQTITYEIDPRAVWSDGEPISSADFAYTATQIRDGEGIFDKTGYDQIEKVETPDEKTAVVTMRSTYGPWRALFGGSYSLLPAHLLRGKDRNALMKDGYSFSGGPWKIEKWQKGNSVTLVPNDRYWGAKPKLDKVVFQFIPDTAAAFQALKSGQVQSLYPSPQVDAISQIKNGIPNTRVEVDAATGNLEALWMNNARFPFDSKAVREAVAYAVDREAIVERLYGPLGVEDPAQSFVTPLVGAFAGSDFSRFSADPAKVDEIMEADGWARDGSGIWAKDGRAAEFSIVSLAGNKRRELTEQILQQQLGEAGFKMTIANTTPAELFGKVAPSGDYQLGLWTLIDQYPEPSLSATFSSRSIPTEANGNSGINFMRARIPGVDELLGTVDRSTDQAQRRAASLEADALIAADVPSLPIATVPNVLMTSDSIGGPVSINPSEGPWWNLEEWTRG</sequence>
<dbReference type="RefSeq" id="WP_318597352.1">
    <property type="nucleotide sequence ID" value="NZ_JAWSTH010000026.1"/>
</dbReference>
<feature type="domain" description="Solute-binding protein family 5" evidence="2">
    <location>
        <begin position="126"/>
        <end position="474"/>
    </location>
</feature>
<dbReference type="PANTHER" id="PTHR30290:SF65">
    <property type="entry name" value="MONOACYL PHOSPHATIDYLINOSITOL TETRAMANNOSIDE-BINDING PROTEIN LPQW-RELATED"/>
    <property type="match status" value="1"/>
</dbReference>
<feature type="chain" id="PRO_5047022991" evidence="1">
    <location>
        <begin position="27"/>
        <end position="575"/>
    </location>
</feature>
<evidence type="ECO:0000259" key="2">
    <source>
        <dbReference type="Pfam" id="PF00496"/>
    </source>
</evidence>
<reference evidence="4" key="1">
    <citation type="submission" date="2023-07" db="EMBL/GenBank/DDBJ databases">
        <title>Conexibacter stalactiti sp. nov., isolated from stalactites in a lava cave and emended description of the genus Conexibacter.</title>
        <authorList>
            <person name="Lee S.D."/>
        </authorList>
    </citation>
    <scope>NUCLEOTIDE SEQUENCE [LARGE SCALE GENOMIC DNA]</scope>
    <source>
        <strain evidence="4">KCTC 39840</strain>
    </source>
</reference>
<accession>A0ABU4HNY9</accession>
<dbReference type="InterPro" id="IPR039424">
    <property type="entry name" value="SBP_5"/>
</dbReference>
<feature type="signal peptide" evidence="1">
    <location>
        <begin position="1"/>
        <end position="26"/>
    </location>
</feature>
<gene>
    <name evidence="3" type="ORF">R7226_11755</name>
</gene>
<comment type="caution">
    <text evidence="3">The sequence shown here is derived from an EMBL/GenBank/DDBJ whole genome shotgun (WGS) entry which is preliminary data.</text>
</comment>
<protein>
    <submittedName>
        <fullName evidence="3">ABC transporter substrate-binding protein</fullName>
    </submittedName>
</protein>
<dbReference type="EMBL" id="JAWSTH010000026">
    <property type="protein sequence ID" value="MDW5595018.1"/>
    <property type="molecule type" value="Genomic_DNA"/>
</dbReference>
<reference evidence="3 4" key="2">
    <citation type="submission" date="2023-10" db="EMBL/GenBank/DDBJ databases">
        <authorList>
            <person name="Han X.F."/>
        </authorList>
    </citation>
    <scope>NUCLEOTIDE SEQUENCE [LARGE SCALE GENOMIC DNA]</scope>
    <source>
        <strain evidence="3 4">KCTC 39840</strain>
    </source>
</reference>
<dbReference type="Gene3D" id="3.40.190.10">
    <property type="entry name" value="Periplasmic binding protein-like II"/>
    <property type="match status" value="1"/>
</dbReference>
<organism evidence="3 4">
    <name type="scientific">Conexibacter stalactiti</name>
    <dbReference type="NCBI Taxonomy" id="1940611"/>
    <lineage>
        <taxon>Bacteria</taxon>
        <taxon>Bacillati</taxon>
        <taxon>Actinomycetota</taxon>
        <taxon>Thermoleophilia</taxon>
        <taxon>Solirubrobacterales</taxon>
        <taxon>Conexibacteraceae</taxon>
        <taxon>Conexibacter</taxon>
    </lineage>
</organism>
<dbReference type="Proteomes" id="UP001284601">
    <property type="component" value="Unassembled WGS sequence"/>
</dbReference>
<keyword evidence="1" id="KW-0732">Signal</keyword>
<evidence type="ECO:0000256" key="1">
    <source>
        <dbReference type="SAM" id="SignalP"/>
    </source>
</evidence>